<gene>
    <name evidence="1" type="ORF">KOR42_39750</name>
</gene>
<sequence>MEDKRFMLREASGDRDVESIWRQAVDLNWTMVLRKILRKLAAS</sequence>
<name>A0A5C5WDR4_9PLAN</name>
<dbReference type="Proteomes" id="UP000317243">
    <property type="component" value="Unassembled WGS sequence"/>
</dbReference>
<proteinExistence type="predicted"/>
<comment type="caution">
    <text evidence="1">The sequence shown here is derived from an EMBL/GenBank/DDBJ whole genome shotgun (WGS) entry which is preliminary data.</text>
</comment>
<dbReference type="RefSeq" id="WP_261342059.1">
    <property type="nucleotide sequence ID" value="NZ_SIHI01000019.1"/>
</dbReference>
<dbReference type="EMBL" id="SIHI01000019">
    <property type="protein sequence ID" value="TWT49058.1"/>
    <property type="molecule type" value="Genomic_DNA"/>
</dbReference>
<evidence type="ECO:0000313" key="1">
    <source>
        <dbReference type="EMBL" id="TWT49058.1"/>
    </source>
</evidence>
<organism evidence="1 2">
    <name type="scientific">Thalassoglobus neptunius</name>
    <dbReference type="NCBI Taxonomy" id="1938619"/>
    <lineage>
        <taxon>Bacteria</taxon>
        <taxon>Pseudomonadati</taxon>
        <taxon>Planctomycetota</taxon>
        <taxon>Planctomycetia</taxon>
        <taxon>Planctomycetales</taxon>
        <taxon>Planctomycetaceae</taxon>
        <taxon>Thalassoglobus</taxon>
    </lineage>
</organism>
<protein>
    <submittedName>
        <fullName evidence="1">Uncharacterized protein</fullName>
    </submittedName>
</protein>
<reference evidence="1 2" key="1">
    <citation type="submission" date="2019-02" db="EMBL/GenBank/DDBJ databases">
        <title>Deep-cultivation of Planctomycetes and their phenomic and genomic characterization uncovers novel biology.</title>
        <authorList>
            <person name="Wiegand S."/>
            <person name="Jogler M."/>
            <person name="Boedeker C."/>
            <person name="Pinto D."/>
            <person name="Vollmers J."/>
            <person name="Rivas-Marin E."/>
            <person name="Kohn T."/>
            <person name="Peeters S.H."/>
            <person name="Heuer A."/>
            <person name="Rast P."/>
            <person name="Oberbeckmann S."/>
            <person name="Bunk B."/>
            <person name="Jeske O."/>
            <person name="Meyerdierks A."/>
            <person name="Storesund J.E."/>
            <person name="Kallscheuer N."/>
            <person name="Luecker S."/>
            <person name="Lage O.M."/>
            <person name="Pohl T."/>
            <person name="Merkel B.J."/>
            <person name="Hornburger P."/>
            <person name="Mueller R.-W."/>
            <person name="Bruemmer F."/>
            <person name="Labrenz M."/>
            <person name="Spormann A.M."/>
            <person name="Op Den Camp H."/>
            <person name="Overmann J."/>
            <person name="Amann R."/>
            <person name="Jetten M.S.M."/>
            <person name="Mascher T."/>
            <person name="Medema M.H."/>
            <person name="Devos D.P."/>
            <person name="Kaster A.-K."/>
            <person name="Ovreas L."/>
            <person name="Rohde M."/>
            <person name="Galperin M.Y."/>
            <person name="Jogler C."/>
        </authorList>
    </citation>
    <scope>NUCLEOTIDE SEQUENCE [LARGE SCALE GENOMIC DNA]</scope>
    <source>
        <strain evidence="1 2">KOR42</strain>
    </source>
</reference>
<evidence type="ECO:0000313" key="2">
    <source>
        <dbReference type="Proteomes" id="UP000317243"/>
    </source>
</evidence>
<keyword evidence="2" id="KW-1185">Reference proteome</keyword>
<accession>A0A5C5WDR4</accession>
<dbReference type="AlphaFoldDB" id="A0A5C5WDR4"/>